<dbReference type="Proteomes" id="UP000813444">
    <property type="component" value="Unassembled WGS sequence"/>
</dbReference>
<dbReference type="InterPro" id="IPR000182">
    <property type="entry name" value="GNAT_dom"/>
</dbReference>
<dbReference type="AlphaFoldDB" id="A0A8K0SH76"/>
<dbReference type="InterPro" id="IPR016181">
    <property type="entry name" value="Acyl_CoA_acyltransferase"/>
</dbReference>
<dbReference type="CDD" id="cd04301">
    <property type="entry name" value="NAT_SF"/>
    <property type="match status" value="1"/>
</dbReference>
<proteinExistence type="predicted"/>
<evidence type="ECO:0000313" key="3">
    <source>
        <dbReference type="Proteomes" id="UP000813444"/>
    </source>
</evidence>
<feature type="domain" description="N-acetyltransferase" evidence="1">
    <location>
        <begin position="27"/>
        <end position="183"/>
    </location>
</feature>
<accession>A0A8K0SH76</accession>
<dbReference type="InterPro" id="IPR053144">
    <property type="entry name" value="Acetyltransferase_Butenolide"/>
</dbReference>
<comment type="caution">
    <text evidence="2">The sequence shown here is derived from an EMBL/GenBank/DDBJ whole genome shotgun (WGS) entry which is preliminary data.</text>
</comment>
<dbReference type="PANTHER" id="PTHR43233">
    <property type="entry name" value="FAMILY N-ACETYLTRANSFERASE, PUTATIVE (AFU_ORTHOLOGUE AFUA_6G03350)-RELATED"/>
    <property type="match status" value="1"/>
</dbReference>
<dbReference type="PROSITE" id="PS51186">
    <property type="entry name" value="GNAT"/>
    <property type="match status" value="1"/>
</dbReference>
<dbReference type="OrthoDB" id="10039976at2759"/>
<dbReference type="Gene3D" id="3.40.630.30">
    <property type="match status" value="1"/>
</dbReference>
<protein>
    <recommendedName>
        <fullName evidence="1">N-acetyltransferase domain-containing protein</fullName>
    </recommendedName>
</protein>
<dbReference type="PANTHER" id="PTHR43233:SF1">
    <property type="entry name" value="FAMILY N-ACETYLTRANSFERASE, PUTATIVE (AFU_ORTHOLOGUE AFUA_6G03350)-RELATED"/>
    <property type="match status" value="1"/>
</dbReference>
<organism evidence="2 3">
    <name type="scientific">Stachybotrys elegans</name>
    <dbReference type="NCBI Taxonomy" id="80388"/>
    <lineage>
        <taxon>Eukaryota</taxon>
        <taxon>Fungi</taxon>
        <taxon>Dikarya</taxon>
        <taxon>Ascomycota</taxon>
        <taxon>Pezizomycotina</taxon>
        <taxon>Sordariomycetes</taxon>
        <taxon>Hypocreomycetidae</taxon>
        <taxon>Hypocreales</taxon>
        <taxon>Stachybotryaceae</taxon>
        <taxon>Stachybotrys</taxon>
    </lineage>
</organism>
<dbReference type="EMBL" id="JAGPNK010000016">
    <property type="protein sequence ID" value="KAH7308050.1"/>
    <property type="molecule type" value="Genomic_DNA"/>
</dbReference>
<sequence length="216" mass="23883">MSWSSTDPPSRALRQKSWTRDGFLISTDASLLAASDVVAAFDRQEVYWTKGIPVPYMREMLDNSLCFGMYACAPATTEEASSSSSSPRREFIGLARCTTDWVSFVYLTDVWVSPACQGRGLGRWLMACVDEALGEMPYLRRTMLLTADWARSVPFYREMLGMELFGRGAEGEGIAARGAFCAGGADVYQGVASERREIAVKRAPHIQSVRPRPQIG</sequence>
<name>A0A8K0SH76_9HYPO</name>
<dbReference type="GO" id="GO:0016747">
    <property type="term" value="F:acyltransferase activity, transferring groups other than amino-acyl groups"/>
    <property type="evidence" value="ECO:0007669"/>
    <property type="project" value="InterPro"/>
</dbReference>
<evidence type="ECO:0000259" key="1">
    <source>
        <dbReference type="PROSITE" id="PS51186"/>
    </source>
</evidence>
<dbReference type="Pfam" id="PF00583">
    <property type="entry name" value="Acetyltransf_1"/>
    <property type="match status" value="1"/>
</dbReference>
<reference evidence="2" key="1">
    <citation type="journal article" date="2021" name="Nat. Commun.">
        <title>Genetic determinants of endophytism in the Arabidopsis root mycobiome.</title>
        <authorList>
            <person name="Mesny F."/>
            <person name="Miyauchi S."/>
            <person name="Thiergart T."/>
            <person name="Pickel B."/>
            <person name="Atanasova L."/>
            <person name="Karlsson M."/>
            <person name="Huettel B."/>
            <person name="Barry K.W."/>
            <person name="Haridas S."/>
            <person name="Chen C."/>
            <person name="Bauer D."/>
            <person name="Andreopoulos W."/>
            <person name="Pangilinan J."/>
            <person name="LaButti K."/>
            <person name="Riley R."/>
            <person name="Lipzen A."/>
            <person name="Clum A."/>
            <person name="Drula E."/>
            <person name="Henrissat B."/>
            <person name="Kohler A."/>
            <person name="Grigoriev I.V."/>
            <person name="Martin F.M."/>
            <person name="Hacquard S."/>
        </authorList>
    </citation>
    <scope>NUCLEOTIDE SEQUENCE</scope>
    <source>
        <strain evidence="2">MPI-CAGE-CH-0235</strain>
    </source>
</reference>
<dbReference type="SUPFAM" id="SSF55729">
    <property type="entry name" value="Acyl-CoA N-acyltransferases (Nat)"/>
    <property type="match status" value="1"/>
</dbReference>
<evidence type="ECO:0000313" key="2">
    <source>
        <dbReference type="EMBL" id="KAH7308050.1"/>
    </source>
</evidence>
<gene>
    <name evidence="2" type="ORF">B0I35DRAFT_413412</name>
</gene>
<keyword evidence="3" id="KW-1185">Reference proteome</keyword>